<dbReference type="Pfam" id="PF02264">
    <property type="entry name" value="LamB"/>
    <property type="match status" value="1"/>
</dbReference>
<evidence type="ECO:0000256" key="10">
    <source>
        <dbReference type="ARBA" id="ARBA00023237"/>
    </source>
</evidence>
<dbReference type="GO" id="GO:0015774">
    <property type="term" value="P:polysaccharide transport"/>
    <property type="evidence" value="ECO:0007669"/>
    <property type="project" value="TreeGrafter"/>
</dbReference>
<evidence type="ECO:0000256" key="3">
    <source>
        <dbReference type="ARBA" id="ARBA00022448"/>
    </source>
</evidence>
<dbReference type="Pfam" id="PF11471">
    <property type="entry name" value="Sugarporin_N"/>
    <property type="match status" value="1"/>
</dbReference>
<evidence type="ECO:0000256" key="6">
    <source>
        <dbReference type="ARBA" id="ARBA00022729"/>
    </source>
</evidence>
<evidence type="ECO:0000313" key="15">
    <source>
        <dbReference type="Proteomes" id="UP000254079"/>
    </source>
</evidence>
<keyword evidence="10" id="KW-0998">Cell outer membrane</keyword>
<keyword evidence="4" id="KW-1134">Transmembrane beta strand</keyword>
<name>A0A376TZN6_ECOLX</name>
<keyword evidence="5" id="KW-0812">Transmembrane</keyword>
<proteinExistence type="inferred from homology"/>
<sequence length="178" mass="19861">MFRRNLITSAILLMAPLAFSAQSLAESLTVEHRLELLEKALRETQSELKKYKDEEKKKYTPATVNRSVSTNDQGYAANPFPTSSAAKPDAVLVKNEEKNASETGSIYSSMTLKDFSKFVKDEIGFSYNGYYRSGWGTASHGSPKSWAIGSLGRFGNEYSGWFDFAVKTTCLQRKRQTG</sequence>
<organism evidence="14 15">
    <name type="scientific">Escherichia coli</name>
    <dbReference type="NCBI Taxonomy" id="562"/>
    <lineage>
        <taxon>Bacteria</taxon>
        <taxon>Pseudomonadati</taxon>
        <taxon>Pseudomonadota</taxon>
        <taxon>Gammaproteobacteria</taxon>
        <taxon>Enterobacterales</taxon>
        <taxon>Enterobacteriaceae</taxon>
        <taxon>Escherichia</taxon>
    </lineage>
</organism>
<dbReference type="GO" id="GO:0015144">
    <property type="term" value="F:carbohydrate transmembrane transporter activity"/>
    <property type="evidence" value="ECO:0007669"/>
    <property type="project" value="TreeGrafter"/>
</dbReference>
<dbReference type="InterPro" id="IPR021570">
    <property type="entry name" value="LamB-type_porin_N_dom"/>
</dbReference>
<dbReference type="GO" id="GO:0009279">
    <property type="term" value="C:cell outer membrane"/>
    <property type="evidence" value="ECO:0007669"/>
    <property type="project" value="UniProtKB-SubCell"/>
</dbReference>
<evidence type="ECO:0000256" key="12">
    <source>
        <dbReference type="SAM" id="SignalP"/>
    </source>
</evidence>
<dbReference type="Proteomes" id="UP000254079">
    <property type="component" value="Unassembled WGS sequence"/>
</dbReference>
<dbReference type="GO" id="GO:0046930">
    <property type="term" value="C:pore complex"/>
    <property type="evidence" value="ECO:0007669"/>
    <property type="project" value="UniProtKB-KW"/>
</dbReference>
<feature type="domain" description="LamB-type porin N-terminal" evidence="13">
    <location>
        <begin position="29"/>
        <end position="59"/>
    </location>
</feature>
<reference evidence="14 15" key="1">
    <citation type="submission" date="2018-06" db="EMBL/GenBank/DDBJ databases">
        <authorList>
            <consortium name="Pathogen Informatics"/>
            <person name="Doyle S."/>
        </authorList>
    </citation>
    <scope>NUCLEOTIDE SEQUENCE [LARGE SCALE GENOMIC DNA]</scope>
    <source>
        <strain evidence="14 15">NCTC8622</strain>
    </source>
</reference>
<evidence type="ECO:0000256" key="7">
    <source>
        <dbReference type="ARBA" id="ARBA00023065"/>
    </source>
</evidence>
<feature type="chain" id="PRO_5016936569" evidence="12">
    <location>
        <begin position="21"/>
        <end position="178"/>
    </location>
</feature>
<keyword evidence="7" id="KW-0406">Ion transport</keyword>
<dbReference type="Gene3D" id="2.40.170.10">
    <property type="entry name" value="Porin, LamB type"/>
    <property type="match status" value="1"/>
</dbReference>
<dbReference type="InterPro" id="IPR050286">
    <property type="entry name" value="G_neg_Bact_CarbUptk_Porin"/>
</dbReference>
<keyword evidence="8" id="KW-0626">Porin</keyword>
<evidence type="ECO:0000256" key="8">
    <source>
        <dbReference type="ARBA" id="ARBA00023114"/>
    </source>
</evidence>
<feature type="signal peptide" evidence="12">
    <location>
        <begin position="1"/>
        <end position="20"/>
    </location>
</feature>
<feature type="compositionally biased region" description="Polar residues" evidence="11">
    <location>
        <begin position="62"/>
        <end position="73"/>
    </location>
</feature>
<dbReference type="InterPro" id="IPR003192">
    <property type="entry name" value="Porin_LamB"/>
</dbReference>
<dbReference type="PANTHER" id="PTHR38762:SF1">
    <property type="entry name" value="CRYPTIC OUTER MEMBRANE PORIN BGLH-RELATED"/>
    <property type="match status" value="1"/>
</dbReference>
<evidence type="ECO:0000256" key="5">
    <source>
        <dbReference type="ARBA" id="ARBA00022692"/>
    </source>
</evidence>
<evidence type="ECO:0000313" key="14">
    <source>
        <dbReference type="EMBL" id="STI82228.1"/>
    </source>
</evidence>
<dbReference type="PANTHER" id="PTHR38762">
    <property type="entry name" value="CRYPTIC OUTER MEMBRANE PORIN BGLH-RELATED"/>
    <property type="match status" value="1"/>
</dbReference>
<evidence type="ECO:0000256" key="11">
    <source>
        <dbReference type="SAM" id="MobiDB-lite"/>
    </source>
</evidence>
<comment type="subcellular location">
    <subcellularLocation>
        <location evidence="1">Cell outer membrane</location>
        <topology evidence="1">Multi-pass membrane protein</topology>
    </subcellularLocation>
</comment>
<dbReference type="GO" id="GO:0006811">
    <property type="term" value="P:monoatomic ion transport"/>
    <property type="evidence" value="ECO:0007669"/>
    <property type="project" value="UniProtKB-KW"/>
</dbReference>
<evidence type="ECO:0000256" key="4">
    <source>
        <dbReference type="ARBA" id="ARBA00022452"/>
    </source>
</evidence>
<evidence type="ECO:0000259" key="13">
    <source>
        <dbReference type="Pfam" id="PF11471"/>
    </source>
</evidence>
<comment type="similarity">
    <text evidence="2">Belongs to the porin LamB (TC 1.B.3) family.</text>
</comment>
<dbReference type="GO" id="GO:0015288">
    <property type="term" value="F:porin activity"/>
    <property type="evidence" value="ECO:0007669"/>
    <property type="project" value="UniProtKB-KW"/>
</dbReference>
<evidence type="ECO:0000256" key="1">
    <source>
        <dbReference type="ARBA" id="ARBA00004571"/>
    </source>
</evidence>
<evidence type="ECO:0000256" key="2">
    <source>
        <dbReference type="ARBA" id="ARBA00007055"/>
    </source>
</evidence>
<evidence type="ECO:0000256" key="9">
    <source>
        <dbReference type="ARBA" id="ARBA00023136"/>
    </source>
</evidence>
<keyword evidence="9" id="KW-0472">Membrane</keyword>
<protein>
    <submittedName>
        <fullName evidence="14">Outer membrane protein YieC</fullName>
    </submittedName>
</protein>
<dbReference type="InterPro" id="IPR036998">
    <property type="entry name" value="Porin_LamB_sf"/>
</dbReference>
<accession>A0A376TZN6</accession>
<dbReference type="SUPFAM" id="SSF56935">
    <property type="entry name" value="Porins"/>
    <property type="match status" value="1"/>
</dbReference>
<feature type="region of interest" description="Disordered" evidence="11">
    <location>
        <begin position="52"/>
        <end position="85"/>
    </location>
</feature>
<dbReference type="AlphaFoldDB" id="A0A376TZN6"/>
<gene>
    <name evidence="14" type="primary">bglH_5</name>
    <name evidence="14" type="ORF">NCTC8622_01185</name>
</gene>
<dbReference type="EMBL" id="UGCP01000002">
    <property type="protein sequence ID" value="STI82228.1"/>
    <property type="molecule type" value="Genomic_DNA"/>
</dbReference>
<keyword evidence="6 12" id="KW-0732">Signal</keyword>
<keyword evidence="3" id="KW-0813">Transport</keyword>